<dbReference type="PANTHER" id="PTHR23501">
    <property type="entry name" value="MAJOR FACILITATOR SUPERFAMILY"/>
    <property type="match status" value="1"/>
</dbReference>
<evidence type="ECO:0000256" key="1">
    <source>
        <dbReference type="ARBA" id="ARBA00004141"/>
    </source>
</evidence>
<dbReference type="Gene3D" id="1.20.1250.20">
    <property type="entry name" value="MFS general substrate transporter like domains"/>
    <property type="match status" value="1"/>
</dbReference>
<gene>
    <name evidence="7" type="ORF">SUNI508_07197</name>
</gene>
<evidence type="ECO:0000313" key="8">
    <source>
        <dbReference type="Proteomes" id="UP001408356"/>
    </source>
</evidence>
<name>A0ABR2UZN6_9PEZI</name>
<dbReference type="SUPFAM" id="SSF103473">
    <property type="entry name" value="MFS general substrate transporter"/>
    <property type="match status" value="1"/>
</dbReference>
<feature type="transmembrane region" description="Helical" evidence="6">
    <location>
        <begin position="192"/>
        <end position="212"/>
    </location>
</feature>
<evidence type="ECO:0000256" key="4">
    <source>
        <dbReference type="ARBA" id="ARBA00023136"/>
    </source>
</evidence>
<protein>
    <submittedName>
        <fullName evidence="7">Uncharacterized protein</fullName>
    </submittedName>
</protein>
<evidence type="ECO:0000256" key="6">
    <source>
        <dbReference type="SAM" id="Phobius"/>
    </source>
</evidence>
<feature type="transmembrane region" description="Helical" evidence="6">
    <location>
        <begin position="132"/>
        <end position="150"/>
    </location>
</feature>
<feature type="region of interest" description="Disordered" evidence="5">
    <location>
        <begin position="1"/>
        <end position="61"/>
    </location>
</feature>
<keyword evidence="2 6" id="KW-0812">Transmembrane</keyword>
<dbReference type="InterPro" id="IPR036259">
    <property type="entry name" value="MFS_trans_sf"/>
</dbReference>
<keyword evidence="4 6" id="KW-0472">Membrane</keyword>
<feature type="transmembrane region" description="Helical" evidence="6">
    <location>
        <begin position="162"/>
        <end position="186"/>
    </location>
</feature>
<dbReference type="EMBL" id="JARVKF010000299">
    <property type="protein sequence ID" value="KAK9419711.1"/>
    <property type="molecule type" value="Genomic_DNA"/>
</dbReference>
<evidence type="ECO:0000313" key="7">
    <source>
        <dbReference type="EMBL" id="KAK9419711.1"/>
    </source>
</evidence>
<dbReference type="PANTHER" id="PTHR23501:SF199">
    <property type="entry name" value="MFS EFFLUX TRANSPORTER INPD-RELATED"/>
    <property type="match status" value="1"/>
</dbReference>
<proteinExistence type="predicted"/>
<organism evidence="7 8">
    <name type="scientific">Seiridium unicorne</name>
    <dbReference type="NCBI Taxonomy" id="138068"/>
    <lineage>
        <taxon>Eukaryota</taxon>
        <taxon>Fungi</taxon>
        <taxon>Dikarya</taxon>
        <taxon>Ascomycota</taxon>
        <taxon>Pezizomycotina</taxon>
        <taxon>Sordariomycetes</taxon>
        <taxon>Xylariomycetidae</taxon>
        <taxon>Amphisphaeriales</taxon>
        <taxon>Sporocadaceae</taxon>
        <taxon>Seiridium</taxon>
    </lineage>
</organism>
<sequence length="257" mass="28693">MTRPLATKLAGKEEYSGTSQDGNRSCDIEAAVANDEKRHDAKVLGEKPRQDMSAAEEDEAGKYYPPPSQVAVVMVGLYLSLFMLSLDRTIISTAIPAITNESHSLDDIGWSASVYMMTGCAFQLFFGRVYTFYPPKWVFIAAIYCLRSALKYVIAKLDLIDIAIFIPTVVCLLLALQWGGATYMYAWNDAHIRVLWILFGLLSIGFVVGQIWNGEDATIPPRIIKYHSVTASTLFAFFISASMTTLIFWLPTWFQAI</sequence>
<evidence type="ECO:0000256" key="5">
    <source>
        <dbReference type="SAM" id="MobiDB-lite"/>
    </source>
</evidence>
<feature type="transmembrane region" description="Helical" evidence="6">
    <location>
        <begin position="233"/>
        <end position="254"/>
    </location>
</feature>
<keyword evidence="8" id="KW-1185">Reference proteome</keyword>
<comment type="subcellular location">
    <subcellularLocation>
        <location evidence="1">Membrane</location>
        <topology evidence="1">Multi-pass membrane protein</topology>
    </subcellularLocation>
</comment>
<dbReference type="Proteomes" id="UP001408356">
    <property type="component" value="Unassembled WGS sequence"/>
</dbReference>
<accession>A0ABR2UZN6</accession>
<comment type="caution">
    <text evidence="7">The sequence shown here is derived from an EMBL/GenBank/DDBJ whole genome shotgun (WGS) entry which is preliminary data.</text>
</comment>
<evidence type="ECO:0000256" key="3">
    <source>
        <dbReference type="ARBA" id="ARBA00022989"/>
    </source>
</evidence>
<evidence type="ECO:0000256" key="2">
    <source>
        <dbReference type="ARBA" id="ARBA00022692"/>
    </source>
</evidence>
<keyword evidence="3 6" id="KW-1133">Transmembrane helix</keyword>
<feature type="compositionally biased region" description="Basic and acidic residues" evidence="5">
    <location>
        <begin position="34"/>
        <end position="50"/>
    </location>
</feature>
<reference evidence="7 8" key="1">
    <citation type="journal article" date="2024" name="J. Plant Pathol.">
        <title>Sequence and assembly of the genome of Seiridium unicorne, isolate CBS 538.82, causal agent of cypress canker disease.</title>
        <authorList>
            <person name="Scali E."/>
            <person name="Rocca G.D."/>
            <person name="Danti R."/>
            <person name="Garbelotto M."/>
            <person name="Barberini S."/>
            <person name="Baroncelli R."/>
            <person name="Emiliani G."/>
        </authorList>
    </citation>
    <scope>NUCLEOTIDE SEQUENCE [LARGE SCALE GENOMIC DNA]</scope>
    <source>
        <strain evidence="7 8">BM-138-508</strain>
    </source>
</reference>